<proteinExistence type="predicted"/>
<keyword evidence="1" id="KW-0732">Signal</keyword>
<feature type="chain" id="PRO_5046358505" description="DUF680 domain-containing protein" evidence="1">
    <location>
        <begin position="22"/>
        <end position="85"/>
    </location>
</feature>
<evidence type="ECO:0000256" key="1">
    <source>
        <dbReference type="SAM" id="SignalP"/>
    </source>
</evidence>
<evidence type="ECO:0000313" key="3">
    <source>
        <dbReference type="Proteomes" id="UP001589692"/>
    </source>
</evidence>
<dbReference type="EMBL" id="JBHMAA010000024">
    <property type="protein sequence ID" value="MFB9951279.1"/>
    <property type="molecule type" value="Genomic_DNA"/>
</dbReference>
<name>A0ABV6AMF6_9HYPH</name>
<evidence type="ECO:0008006" key="4">
    <source>
        <dbReference type="Google" id="ProtNLM"/>
    </source>
</evidence>
<keyword evidence="3" id="KW-1185">Reference proteome</keyword>
<evidence type="ECO:0000313" key="2">
    <source>
        <dbReference type="EMBL" id="MFB9951279.1"/>
    </source>
</evidence>
<dbReference type="RefSeq" id="WP_377264092.1">
    <property type="nucleotide sequence ID" value="NZ_JBHMAA010000024.1"/>
</dbReference>
<organism evidence="2 3">
    <name type="scientific">Rhizobium puerariae</name>
    <dbReference type="NCBI Taxonomy" id="1585791"/>
    <lineage>
        <taxon>Bacteria</taxon>
        <taxon>Pseudomonadati</taxon>
        <taxon>Pseudomonadota</taxon>
        <taxon>Alphaproteobacteria</taxon>
        <taxon>Hyphomicrobiales</taxon>
        <taxon>Rhizobiaceae</taxon>
        <taxon>Rhizobium/Agrobacterium group</taxon>
        <taxon>Rhizobium</taxon>
    </lineage>
</organism>
<dbReference type="Proteomes" id="UP001589692">
    <property type="component" value="Unassembled WGS sequence"/>
</dbReference>
<feature type="signal peptide" evidence="1">
    <location>
        <begin position="1"/>
        <end position="21"/>
    </location>
</feature>
<accession>A0ABV6AMF6</accession>
<reference evidence="2 3" key="1">
    <citation type="submission" date="2024-09" db="EMBL/GenBank/DDBJ databases">
        <authorList>
            <person name="Sun Q."/>
            <person name="Mori K."/>
        </authorList>
    </citation>
    <scope>NUCLEOTIDE SEQUENCE [LARGE SCALE GENOMIC DNA]</scope>
    <source>
        <strain evidence="2 3">TBRC 4938</strain>
    </source>
</reference>
<protein>
    <recommendedName>
        <fullName evidence="4">DUF680 domain-containing protein</fullName>
    </recommendedName>
</protein>
<sequence length="85" mass="8986">MTKIIAPLIAALIAAASFAGAALAGNGDYYEGIWPNQASESVHKAQSDSYGYTGSISRAHDVSGWHLAQTAPERGDYYEGVNRPT</sequence>
<gene>
    <name evidence="2" type="ORF">ACFFP0_20725</name>
</gene>
<comment type="caution">
    <text evidence="2">The sequence shown here is derived from an EMBL/GenBank/DDBJ whole genome shotgun (WGS) entry which is preliminary data.</text>
</comment>